<evidence type="ECO:0000313" key="3">
    <source>
        <dbReference type="Proteomes" id="UP000199437"/>
    </source>
</evidence>
<name>A0A1I0P228_9BACT</name>
<keyword evidence="1" id="KW-0812">Transmembrane</keyword>
<accession>A0A1I0P228</accession>
<protein>
    <recommendedName>
        <fullName evidence="4">Tetratricopeptide repeat-containing protein</fullName>
    </recommendedName>
</protein>
<dbReference type="EMBL" id="FOIR01000001">
    <property type="protein sequence ID" value="SEW08410.1"/>
    <property type="molecule type" value="Genomic_DNA"/>
</dbReference>
<evidence type="ECO:0000313" key="2">
    <source>
        <dbReference type="EMBL" id="SEW08410.1"/>
    </source>
</evidence>
<feature type="transmembrane region" description="Helical" evidence="1">
    <location>
        <begin position="334"/>
        <end position="356"/>
    </location>
</feature>
<feature type="transmembrane region" description="Helical" evidence="1">
    <location>
        <begin position="135"/>
        <end position="154"/>
    </location>
</feature>
<keyword evidence="1" id="KW-1133">Transmembrane helix</keyword>
<organism evidence="2 3">
    <name type="scientific">Roseivirga pacifica</name>
    <dbReference type="NCBI Taxonomy" id="1267423"/>
    <lineage>
        <taxon>Bacteria</taxon>
        <taxon>Pseudomonadati</taxon>
        <taxon>Bacteroidota</taxon>
        <taxon>Cytophagia</taxon>
        <taxon>Cytophagales</taxon>
        <taxon>Roseivirgaceae</taxon>
        <taxon>Roseivirga</taxon>
    </lineage>
</organism>
<feature type="transmembrane region" description="Helical" evidence="1">
    <location>
        <begin position="235"/>
        <end position="255"/>
    </location>
</feature>
<evidence type="ECO:0008006" key="4">
    <source>
        <dbReference type="Google" id="ProtNLM"/>
    </source>
</evidence>
<dbReference type="STRING" id="1267423.SAMN05216290_1669"/>
<reference evidence="3" key="1">
    <citation type="submission" date="2016-10" db="EMBL/GenBank/DDBJ databases">
        <authorList>
            <person name="Varghese N."/>
            <person name="Submissions S."/>
        </authorList>
    </citation>
    <scope>NUCLEOTIDE SEQUENCE [LARGE SCALE GENOMIC DNA]</scope>
    <source>
        <strain evidence="3">CGMCC 1.12402</strain>
    </source>
</reference>
<keyword evidence="3" id="KW-1185">Reference proteome</keyword>
<feature type="transmembrane region" description="Helical" evidence="1">
    <location>
        <begin position="376"/>
        <end position="394"/>
    </location>
</feature>
<feature type="transmembrane region" description="Helical" evidence="1">
    <location>
        <begin position="12"/>
        <end position="30"/>
    </location>
</feature>
<feature type="transmembrane region" description="Helical" evidence="1">
    <location>
        <begin position="304"/>
        <end position="322"/>
    </location>
</feature>
<evidence type="ECO:0000256" key="1">
    <source>
        <dbReference type="SAM" id="Phobius"/>
    </source>
</evidence>
<keyword evidence="1" id="KW-0472">Membrane</keyword>
<dbReference type="RefSeq" id="WP_090258037.1">
    <property type="nucleotide sequence ID" value="NZ_FOIR01000001.1"/>
</dbReference>
<feature type="transmembrane region" description="Helical" evidence="1">
    <location>
        <begin position="111"/>
        <end position="129"/>
    </location>
</feature>
<feature type="transmembrane region" description="Helical" evidence="1">
    <location>
        <begin position="85"/>
        <end position="104"/>
    </location>
</feature>
<dbReference type="OrthoDB" id="973593at2"/>
<sequence length="850" mass="96429">MLDQRITSVLQKLAIALFAFSAIFFIYAWVTGDSLILPWDTETDFQVRPLLLEYFQLNGKPSGVRIDQILSWQKFTVGELQYLEWPQYVLLGLFVMAMWLITATISLLDRFSFLLGSGIIILMISQLRLEELGFAQEYITYGLMGAYFALTYYFQAFKPHSSFALRLGMSALVYTTLIVLFALFARTENTAMVATAFSVMGPAILAALFILFIAGENIYIFFKVTTSSASNGKNGLIHFSIIGIIYLLICVALFMEKNGDIQFDIFLIEPRTLLLCSVVAAYFSFDNRHKSYEIEQQLGLLKQVLFPIAAALTLGLYAYCDITGTDALRSGLDWAIILAHFTMGVAYFVYTLINFLPEVLQKLPVWKIYYQGERTAILTLRLMGFILFLGGIFYTEYRPFYQVKAGQYAMLGALGEHVENDLIAKQYYDQSVYYEFYNFKANYGLSRLLRESGKPAESRNQLRSIFRGQEHAKARIKLANSYAESDDIYRELTTLQQTPEATYNAEVQNNLALAHYRFESYDSAYKYLSKSRAGASIVSEGNLAALNYDVASLINFDTTANYSHTDNIHVKINRQALANEQKLDIPFNYSPAPDTLLVRSELFYLYNAAITQGDTQGEKVLEALNYYLENPKNEQYDSFLLLAKAILLYDEGMVNEAFKTLDIVIARSPISSGFQLFVKAIWCFDQGLNEETVKYVNESKARAYQDEQLYEFIEAVKNMRQYTEGADISQALAEAKSLQNGDSTAYANALTRVASMNAFDAQSTLTAIELLEKHGASTDNVYKLLQEAVSINNKSPQLLEAYIYQCVENGLSSFGRTALDKYSTLVEYEQYFEVAKTFNQKLEARRNNNE</sequence>
<feature type="transmembrane region" description="Helical" evidence="1">
    <location>
        <begin position="261"/>
        <end position="283"/>
    </location>
</feature>
<feature type="transmembrane region" description="Helical" evidence="1">
    <location>
        <begin position="163"/>
        <end position="185"/>
    </location>
</feature>
<dbReference type="Proteomes" id="UP000199437">
    <property type="component" value="Unassembled WGS sequence"/>
</dbReference>
<dbReference type="AlphaFoldDB" id="A0A1I0P228"/>
<proteinExistence type="predicted"/>
<feature type="transmembrane region" description="Helical" evidence="1">
    <location>
        <begin position="191"/>
        <end position="214"/>
    </location>
</feature>
<gene>
    <name evidence="2" type="ORF">SAMN05216290_1669</name>
</gene>
<dbReference type="GeneID" id="99986393"/>